<evidence type="ECO:0000256" key="3">
    <source>
        <dbReference type="ARBA" id="ARBA00022679"/>
    </source>
</evidence>
<keyword evidence="7" id="KW-0325">Glycoprotein</keyword>
<comment type="caution">
    <text evidence="9">The sequence shown here is derived from an EMBL/GenBank/DDBJ whole genome shotgun (WGS) entry which is preliminary data.</text>
</comment>
<keyword evidence="4" id="KW-0812">Transmembrane</keyword>
<organism evidence="9 10">
    <name type="scientific">Pleurotus ostreatus</name>
    <name type="common">Oyster mushroom</name>
    <name type="synonym">White-rot fungus</name>
    <dbReference type="NCBI Taxonomy" id="5322"/>
    <lineage>
        <taxon>Eukaryota</taxon>
        <taxon>Fungi</taxon>
        <taxon>Dikarya</taxon>
        <taxon>Basidiomycota</taxon>
        <taxon>Agaricomycotina</taxon>
        <taxon>Agaricomycetes</taxon>
        <taxon>Agaricomycetidae</taxon>
        <taxon>Agaricales</taxon>
        <taxon>Pleurotineae</taxon>
        <taxon>Pleurotaceae</taxon>
        <taxon>Pleurotus</taxon>
    </lineage>
</organism>
<dbReference type="Pfam" id="PF04577">
    <property type="entry name" value="Glyco_transf_61"/>
    <property type="match status" value="1"/>
</dbReference>
<dbReference type="GeneID" id="59372014"/>
<dbReference type="RefSeq" id="XP_036626436.1">
    <property type="nucleotide sequence ID" value="XM_036771815.1"/>
</dbReference>
<proteinExistence type="predicted"/>
<accession>A0A8H6ZL48</accession>
<dbReference type="VEuPathDB" id="FungiDB:PC9H_002173"/>
<dbReference type="EMBL" id="JACETU010000010">
    <property type="protein sequence ID" value="KAF7419582.1"/>
    <property type="molecule type" value="Genomic_DNA"/>
</dbReference>
<evidence type="ECO:0000256" key="6">
    <source>
        <dbReference type="ARBA" id="ARBA00023136"/>
    </source>
</evidence>
<keyword evidence="10" id="KW-1185">Reference proteome</keyword>
<dbReference type="OrthoDB" id="529273at2759"/>
<keyword evidence="5" id="KW-1133">Transmembrane helix</keyword>
<name>A0A8H6ZL48_PLEOS</name>
<comment type="subcellular location">
    <subcellularLocation>
        <location evidence="1">Membrane</location>
        <topology evidence="1">Single-pass membrane protein</topology>
    </subcellularLocation>
</comment>
<dbReference type="GO" id="GO:0035269">
    <property type="term" value="P:protein O-linked glycosylation via mannose"/>
    <property type="evidence" value="ECO:0007669"/>
    <property type="project" value="TreeGrafter"/>
</dbReference>
<dbReference type="PANTHER" id="PTHR20961">
    <property type="entry name" value="GLYCOSYLTRANSFERASE"/>
    <property type="match status" value="1"/>
</dbReference>
<feature type="domain" description="Glycosyltransferase 61 catalytic" evidence="8">
    <location>
        <begin position="81"/>
        <end position="184"/>
    </location>
</feature>
<evidence type="ECO:0000256" key="1">
    <source>
        <dbReference type="ARBA" id="ARBA00004167"/>
    </source>
</evidence>
<evidence type="ECO:0000259" key="8">
    <source>
        <dbReference type="Pfam" id="PF04577"/>
    </source>
</evidence>
<dbReference type="Proteomes" id="UP000623687">
    <property type="component" value="Unassembled WGS sequence"/>
</dbReference>
<dbReference type="InterPro" id="IPR049625">
    <property type="entry name" value="Glyco_transf_61_cat"/>
</dbReference>
<dbReference type="PANTHER" id="PTHR20961:SF38">
    <property type="entry name" value="PROTEIN O-LINKED-MANNOSE BETA-1,4-N-ACETYLGLUCOSAMINYLTRANSFERASE 2"/>
    <property type="match status" value="1"/>
</dbReference>
<keyword evidence="6" id="KW-0472">Membrane</keyword>
<protein>
    <recommendedName>
        <fullName evidence="8">Glycosyltransferase 61 catalytic domain-containing protein</fullName>
    </recommendedName>
</protein>
<dbReference type="GO" id="GO:0005783">
    <property type="term" value="C:endoplasmic reticulum"/>
    <property type="evidence" value="ECO:0007669"/>
    <property type="project" value="TreeGrafter"/>
</dbReference>
<dbReference type="InterPro" id="IPR007657">
    <property type="entry name" value="Glycosyltransferase_61"/>
</dbReference>
<dbReference type="GO" id="GO:0016020">
    <property type="term" value="C:membrane"/>
    <property type="evidence" value="ECO:0007669"/>
    <property type="project" value="UniProtKB-SubCell"/>
</dbReference>
<keyword evidence="3" id="KW-0808">Transferase</keyword>
<evidence type="ECO:0000313" key="10">
    <source>
        <dbReference type="Proteomes" id="UP000623687"/>
    </source>
</evidence>
<evidence type="ECO:0000256" key="4">
    <source>
        <dbReference type="ARBA" id="ARBA00022692"/>
    </source>
</evidence>
<evidence type="ECO:0000256" key="2">
    <source>
        <dbReference type="ARBA" id="ARBA00022676"/>
    </source>
</evidence>
<dbReference type="AlphaFoldDB" id="A0A8H6ZL48"/>
<evidence type="ECO:0000256" key="5">
    <source>
        <dbReference type="ARBA" id="ARBA00022989"/>
    </source>
</evidence>
<gene>
    <name evidence="9" type="ORF">PC9H_002173</name>
</gene>
<dbReference type="GO" id="GO:0097363">
    <property type="term" value="F:protein O-acetylglucosaminyltransferase activity"/>
    <property type="evidence" value="ECO:0007669"/>
    <property type="project" value="TreeGrafter"/>
</dbReference>
<evidence type="ECO:0000256" key="7">
    <source>
        <dbReference type="ARBA" id="ARBA00023180"/>
    </source>
</evidence>
<reference evidence="9" key="1">
    <citation type="submission" date="2019-07" db="EMBL/GenBank/DDBJ databases">
        <authorList>
            <person name="Palmer J.M."/>
        </authorList>
    </citation>
    <scope>NUCLEOTIDE SEQUENCE</scope>
    <source>
        <strain evidence="9">PC9</strain>
    </source>
</reference>
<sequence>MLPRGDDWRDIRANLNTWFLNTVIPNTTVEDIYDRAKSNSVHVFSEIIIVDRWTAHRVPGSEAQVWNKMTADIMASPAPFDWWSPLRHSLMQRIGIEGNARSRPVITYIDRQATGRKLVQEDHDAFVTALAKFGENHDVEINSVQMEHLSKAEQFDIGTRTDIMVGVHGNGLSHQMWMKAGGTVLEFYDTGGFMRDYQLLAEAMHHTHYVIWNDTIHDKWRENKKTLMTKNFNNVHLHTPFVIELLDSLVKQMRG</sequence>
<evidence type="ECO:0000313" key="9">
    <source>
        <dbReference type="EMBL" id="KAF7419582.1"/>
    </source>
</evidence>
<keyword evidence="2" id="KW-0328">Glycosyltransferase</keyword>